<feature type="region of interest" description="Disordered" evidence="1">
    <location>
        <begin position="1"/>
        <end position="27"/>
    </location>
</feature>
<name>A0AA36IFM4_9DINO</name>
<comment type="caution">
    <text evidence="2">The sequence shown here is derived from an EMBL/GenBank/DDBJ whole genome shotgun (WGS) entry which is preliminary data.</text>
</comment>
<feature type="non-terminal residue" evidence="2">
    <location>
        <position position="189"/>
    </location>
</feature>
<sequence length="189" mass="19292">MMNVRPRSPLCPSSRDSFGRARPKRPSVVCSGGTMPLLASGLERAAQALRAQRLARAAPAVTAGSWCPFDRTYLPSEGIAGPDMAADVELIEHAGGGAASHAVGSDLLTGVITGAVSSLVSPEMRLLELQAGGFVAAVSQCAIFGLGAYLAAGPCRGLSEAFNAAAESVPLLSGRSLLSRAFQLVVGDQ</sequence>
<dbReference type="EMBL" id="CAUJNA010001428">
    <property type="protein sequence ID" value="CAJ1386864.1"/>
    <property type="molecule type" value="Genomic_DNA"/>
</dbReference>
<proteinExistence type="predicted"/>
<protein>
    <submittedName>
        <fullName evidence="2">Uncharacterized protein</fullName>
    </submittedName>
</protein>
<organism evidence="2 3">
    <name type="scientific">Effrenium voratum</name>
    <dbReference type="NCBI Taxonomy" id="2562239"/>
    <lineage>
        <taxon>Eukaryota</taxon>
        <taxon>Sar</taxon>
        <taxon>Alveolata</taxon>
        <taxon>Dinophyceae</taxon>
        <taxon>Suessiales</taxon>
        <taxon>Symbiodiniaceae</taxon>
        <taxon>Effrenium</taxon>
    </lineage>
</organism>
<keyword evidence="3" id="KW-1185">Reference proteome</keyword>
<gene>
    <name evidence="2" type="ORF">EVOR1521_LOCUS13051</name>
</gene>
<reference evidence="2" key="1">
    <citation type="submission" date="2023-08" db="EMBL/GenBank/DDBJ databases">
        <authorList>
            <person name="Chen Y."/>
            <person name="Shah S."/>
            <person name="Dougan E. K."/>
            <person name="Thang M."/>
            <person name="Chan C."/>
        </authorList>
    </citation>
    <scope>NUCLEOTIDE SEQUENCE</scope>
</reference>
<evidence type="ECO:0000313" key="3">
    <source>
        <dbReference type="Proteomes" id="UP001178507"/>
    </source>
</evidence>
<evidence type="ECO:0000256" key="1">
    <source>
        <dbReference type="SAM" id="MobiDB-lite"/>
    </source>
</evidence>
<evidence type="ECO:0000313" key="2">
    <source>
        <dbReference type="EMBL" id="CAJ1386864.1"/>
    </source>
</evidence>
<accession>A0AA36IFM4</accession>
<dbReference type="Proteomes" id="UP001178507">
    <property type="component" value="Unassembled WGS sequence"/>
</dbReference>
<dbReference type="AlphaFoldDB" id="A0AA36IFM4"/>